<dbReference type="PANTHER" id="PTHR11640:SF164">
    <property type="entry name" value="MAM DOMAIN-CONTAINING GLYCOSYLPHOSPHATIDYLINOSITOL ANCHOR PROTEIN 1"/>
    <property type="match status" value="1"/>
</dbReference>
<gene>
    <name evidence="10" type="primary">IGSF9B</name>
    <name evidence="10" type="ORF">BLAG_LOCUS3358</name>
</gene>
<dbReference type="SMART" id="SM00409">
    <property type="entry name" value="IG"/>
    <property type="match status" value="2"/>
</dbReference>
<dbReference type="SUPFAM" id="SSF47986">
    <property type="entry name" value="DEATH domain"/>
    <property type="match status" value="3"/>
</dbReference>
<dbReference type="OrthoDB" id="8902063at2759"/>
<dbReference type="Proteomes" id="UP000838412">
    <property type="component" value="Chromosome 10"/>
</dbReference>
<keyword evidence="11" id="KW-1185">Reference proteome</keyword>
<dbReference type="CDD" id="cd00096">
    <property type="entry name" value="Ig"/>
    <property type="match status" value="1"/>
</dbReference>
<dbReference type="GO" id="GO:0042981">
    <property type="term" value="P:regulation of apoptotic process"/>
    <property type="evidence" value="ECO:0007669"/>
    <property type="project" value="InterPro"/>
</dbReference>
<evidence type="ECO:0000256" key="7">
    <source>
        <dbReference type="SAM" id="SignalP"/>
    </source>
</evidence>
<evidence type="ECO:0000313" key="11">
    <source>
        <dbReference type="Proteomes" id="UP000838412"/>
    </source>
</evidence>
<dbReference type="InterPro" id="IPR007110">
    <property type="entry name" value="Ig-like_dom"/>
</dbReference>
<dbReference type="PROSITE" id="PS50209">
    <property type="entry name" value="CARD"/>
    <property type="match status" value="3"/>
</dbReference>
<dbReference type="Pfam" id="PF13927">
    <property type="entry name" value="Ig_3"/>
    <property type="match status" value="1"/>
</dbReference>
<dbReference type="InterPro" id="IPR001315">
    <property type="entry name" value="CARD"/>
</dbReference>
<dbReference type="AlphaFoldDB" id="A0A8J9VR58"/>
<evidence type="ECO:0000256" key="6">
    <source>
        <dbReference type="SAM" id="MobiDB-lite"/>
    </source>
</evidence>
<feature type="signal peptide" evidence="7">
    <location>
        <begin position="1"/>
        <end position="27"/>
    </location>
</feature>
<dbReference type="InterPro" id="IPR003598">
    <property type="entry name" value="Ig_sub2"/>
</dbReference>
<dbReference type="InterPro" id="IPR003599">
    <property type="entry name" value="Ig_sub"/>
</dbReference>
<organism evidence="10 11">
    <name type="scientific">Branchiostoma lanceolatum</name>
    <name type="common">Common lancelet</name>
    <name type="synonym">Amphioxus lanceolatum</name>
    <dbReference type="NCBI Taxonomy" id="7740"/>
    <lineage>
        <taxon>Eukaryota</taxon>
        <taxon>Metazoa</taxon>
        <taxon>Chordata</taxon>
        <taxon>Cephalochordata</taxon>
        <taxon>Leptocardii</taxon>
        <taxon>Amphioxiformes</taxon>
        <taxon>Branchiostomatidae</taxon>
        <taxon>Branchiostoma</taxon>
    </lineage>
</organism>
<dbReference type="SUPFAM" id="SSF48726">
    <property type="entry name" value="Immunoglobulin"/>
    <property type="match status" value="2"/>
</dbReference>
<keyword evidence="5" id="KW-0393">Immunoglobulin domain</keyword>
<keyword evidence="3" id="KW-1015">Disulfide bond</keyword>
<reference evidence="10" key="1">
    <citation type="submission" date="2022-01" db="EMBL/GenBank/DDBJ databases">
        <authorList>
            <person name="Braso-Vives M."/>
        </authorList>
    </citation>
    <scope>NUCLEOTIDE SEQUENCE</scope>
</reference>
<comment type="subcellular location">
    <subcellularLocation>
        <location evidence="1">Membrane</location>
        <topology evidence="1">Single-pass type I membrane protein</topology>
    </subcellularLocation>
</comment>
<keyword evidence="7" id="KW-0732">Signal</keyword>
<evidence type="ECO:0000256" key="5">
    <source>
        <dbReference type="ARBA" id="ARBA00023319"/>
    </source>
</evidence>
<proteinExistence type="predicted"/>
<dbReference type="GO" id="GO:0098609">
    <property type="term" value="P:cell-cell adhesion"/>
    <property type="evidence" value="ECO:0007669"/>
    <property type="project" value="TreeGrafter"/>
</dbReference>
<dbReference type="InterPro" id="IPR051275">
    <property type="entry name" value="Cell_adhesion_signaling"/>
</dbReference>
<evidence type="ECO:0000313" key="10">
    <source>
        <dbReference type="EMBL" id="CAH1238956.1"/>
    </source>
</evidence>
<feature type="chain" id="PRO_5035476754" evidence="7">
    <location>
        <begin position="28"/>
        <end position="638"/>
    </location>
</feature>
<feature type="domain" description="CARD" evidence="8">
    <location>
        <begin position="558"/>
        <end position="628"/>
    </location>
</feature>
<dbReference type="Pfam" id="PF00619">
    <property type="entry name" value="CARD"/>
    <property type="match status" value="2"/>
</dbReference>
<dbReference type="GO" id="GO:0050839">
    <property type="term" value="F:cell adhesion molecule binding"/>
    <property type="evidence" value="ECO:0007669"/>
    <property type="project" value="TreeGrafter"/>
</dbReference>
<dbReference type="InterPro" id="IPR011029">
    <property type="entry name" value="DEATH-like_dom_sf"/>
</dbReference>
<dbReference type="PANTHER" id="PTHR11640">
    <property type="entry name" value="NEPHRIN"/>
    <property type="match status" value="1"/>
</dbReference>
<dbReference type="GO" id="GO:0005886">
    <property type="term" value="C:plasma membrane"/>
    <property type="evidence" value="ECO:0007669"/>
    <property type="project" value="TreeGrafter"/>
</dbReference>
<dbReference type="EMBL" id="OV696695">
    <property type="protein sequence ID" value="CAH1238956.1"/>
    <property type="molecule type" value="Genomic_DNA"/>
</dbReference>
<keyword evidence="2" id="KW-0472">Membrane</keyword>
<feature type="region of interest" description="Disordered" evidence="6">
    <location>
        <begin position="518"/>
        <end position="541"/>
    </location>
</feature>
<feature type="region of interest" description="Disordered" evidence="6">
    <location>
        <begin position="349"/>
        <end position="386"/>
    </location>
</feature>
<name>A0A8J9VR58_BRALA</name>
<dbReference type="PROSITE" id="PS50835">
    <property type="entry name" value="IG_LIKE"/>
    <property type="match status" value="1"/>
</dbReference>
<sequence length="638" mass="70299">MLTGRGLTIHGPLFLLFLTSTIGAISGEPRFTVVPGSITSILGEDAVFHWDLTYDQDRDQDPLWFHWINGDVGTIMYVSEDLTTVGPQFKGRAERVGLAGLRLRHVDVRDSGTYKLEVHFLDGISLKDIASLNVIYPPMRTMISARDDEGPSENVMAMPGTTLKLRCKADAHPPAVYAWTKPANMLPASATVNGTSGVLVIPNVRKNDAGLYQCKARNGIEPYGIASINVTIRSLSPGKEVGGHILREFWNSLVKIDVDAVTAYLQEHQVLSADHVAEIRAAPSVVDKLLDTISELEGERSAQVLSKALRHTDQNHLADLLEGKILPDAKSLTAGTRMLERMKNPLKHLQLRPPSEGLPQHFRRVTSGSRDSHHMPKGSENSTSGRLLAALSPETETLDLTLREFWDDVIKMDVDPVLSYLQEHKVLSADHIAEIRAAPSVVDKLLDTISELEGERSAQVLSKALRHTDQNHLADLLEGKTLPDAKSLTVGRLKLGREEDPLQLLPLQPSSETLTYFRPVTSGSRDSSYKSKASESSKSVLSTETEDSTFRKFWDDLLKMDADPVIAYLQEHKVLSADIAAEIRAAPSVVDKLLDTISELEGEKSAQVLSKALRRTDQNHLANLLEGETLPDIQVSQY</sequence>
<dbReference type="Gene3D" id="1.10.533.10">
    <property type="entry name" value="Death Domain, Fas"/>
    <property type="match status" value="3"/>
</dbReference>
<dbReference type="GO" id="GO:0005911">
    <property type="term" value="C:cell-cell junction"/>
    <property type="evidence" value="ECO:0007669"/>
    <property type="project" value="TreeGrafter"/>
</dbReference>
<evidence type="ECO:0000256" key="4">
    <source>
        <dbReference type="ARBA" id="ARBA00023180"/>
    </source>
</evidence>
<evidence type="ECO:0000256" key="1">
    <source>
        <dbReference type="ARBA" id="ARBA00004479"/>
    </source>
</evidence>
<dbReference type="InterPro" id="IPR013783">
    <property type="entry name" value="Ig-like_fold"/>
</dbReference>
<dbReference type="Gene3D" id="2.60.40.10">
    <property type="entry name" value="Immunoglobulins"/>
    <property type="match status" value="2"/>
</dbReference>
<feature type="domain" description="Ig-like" evidence="9">
    <location>
        <begin position="137"/>
        <end position="231"/>
    </location>
</feature>
<dbReference type="SMART" id="SM00408">
    <property type="entry name" value="IGc2"/>
    <property type="match status" value="1"/>
</dbReference>
<evidence type="ECO:0000259" key="9">
    <source>
        <dbReference type="PROSITE" id="PS50835"/>
    </source>
</evidence>
<accession>A0A8J9VR58</accession>
<dbReference type="InterPro" id="IPR036179">
    <property type="entry name" value="Ig-like_dom_sf"/>
</dbReference>
<feature type="domain" description="CARD" evidence="8">
    <location>
        <begin position="410"/>
        <end position="480"/>
    </location>
</feature>
<feature type="domain" description="CARD" evidence="8">
    <location>
        <begin position="251"/>
        <end position="324"/>
    </location>
</feature>
<dbReference type="CDD" id="cd01671">
    <property type="entry name" value="CARD"/>
    <property type="match status" value="3"/>
</dbReference>
<protein>
    <submittedName>
        <fullName evidence="10">IGSF9B protein</fullName>
    </submittedName>
</protein>
<evidence type="ECO:0000259" key="8">
    <source>
        <dbReference type="PROSITE" id="PS50209"/>
    </source>
</evidence>
<keyword evidence="4" id="KW-0325">Glycoprotein</keyword>
<evidence type="ECO:0000256" key="3">
    <source>
        <dbReference type="ARBA" id="ARBA00023157"/>
    </source>
</evidence>
<evidence type="ECO:0000256" key="2">
    <source>
        <dbReference type="ARBA" id="ARBA00023136"/>
    </source>
</evidence>